<dbReference type="EMBL" id="JAVDPW010000003">
    <property type="protein sequence ID" value="MDR6289217.1"/>
    <property type="molecule type" value="Genomic_DNA"/>
</dbReference>
<name>A0ABU1JKS8_9PROT</name>
<keyword evidence="9" id="KW-0762">Sugar transport</keyword>
<reference evidence="9 10" key="1">
    <citation type="submission" date="2023-07" db="EMBL/GenBank/DDBJ databases">
        <title>Sorghum-associated microbial communities from plants grown in Nebraska, USA.</title>
        <authorList>
            <person name="Schachtman D."/>
        </authorList>
    </citation>
    <scope>NUCLEOTIDE SEQUENCE [LARGE SCALE GENOMIC DNA]</scope>
    <source>
        <strain evidence="9 10">584</strain>
    </source>
</reference>
<evidence type="ECO:0000256" key="2">
    <source>
        <dbReference type="ARBA" id="ARBA00022448"/>
    </source>
</evidence>
<organism evidence="9 10">
    <name type="scientific">Inquilinus ginsengisoli</name>
    <dbReference type="NCBI Taxonomy" id="363840"/>
    <lineage>
        <taxon>Bacteria</taxon>
        <taxon>Pseudomonadati</taxon>
        <taxon>Pseudomonadota</taxon>
        <taxon>Alphaproteobacteria</taxon>
        <taxon>Rhodospirillales</taxon>
        <taxon>Rhodospirillaceae</taxon>
        <taxon>Inquilinus</taxon>
    </lineage>
</organism>
<evidence type="ECO:0000256" key="4">
    <source>
        <dbReference type="ARBA" id="ARBA00022692"/>
    </source>
</evidence>
<feature type="transmembrane region" description="Helical" evidence="7">
    <location>
        <begin position="251"/>
        <end position="272"/>
    </location>
</feature>
<dbReference type="Proteomes" id="UP001262410">
    <property type="component" value="Unassembled WGS sequence"/>
</dbReference>
<feature type="transmembrane region" description="Helical" evidence="7">
    <location>
        <begin position="21"/>
        <end position="43"/>
    </location>
</feature>
<feature type="transmembrane region" description="Helical" evidence="7">
    <location>
        <begin position="120"/>
        <end position="142"/>
    </location>
</feature>
<dbReference type="InterPro" id="IPR000515">
    <property type="entry name" value="MetI-like"/>
</dbReference>
<dbReference type="InterPro" id="IPR035906">
    <property type="entry name" value="MetI-like_sf"/>
</dbReference>
<dbReference type="PANTHER" id="PTHR43744">
    <property type="entry name" value="ABC TRANSPORTER PERMEASE PROTEIN MG189-RELATED-RELATED"/>
    <property type="match status" value="1"/>
</dbReference>
<keyword evidence="5 7" id="KW-1133">Transmembrane helix</keyword>
<proteinExistence type="inferred from homology"/>
<keyword evidence="4 7" id="KW-0812">Transmembrane</keyword>
<evidence type="ECO:0000256" key="5">
    <source>
        <dbReference type="ARBA" id="ARBA00022989"/>
    </source>
</evidence>
<keyword evidence="3" id="KW-1003">Cell membrane</keyword>
<evidence type="ECO:0000256" key="3">
    <source>
        <dbReference type="ARBA" id="ARBA00022475"/>
    </source>
</evidence>
<dbReference type="SUPFAM" id="SSF161098">
    <property type="entry name" value="MetI-like"/>
    <property type="match status" value="1"/>
</dbReference>
<feature type="transmembrane region" description="Helical" evidence="7">
    <location>
        <begin position="154"/>
        <end position="172"/>
    </location>
</feature>
<keyword evidence="6 7" id="KW-0472">Membrane</keyword>
<sequence length="289" mass="31926">MTPDRSLARGRGRNGPVTAGTLVSQGAMSLVALAFLFPFFWMLTNAIRSNGEVLAVPPRLLPSQWQWGNFIDAWFYLPFGRFFLNSAMVAAAVTVIVLTVSSLAAYAFARLRFVGRDTLFLTYLGTLMIPQAVLVIPLFLLMSRLDWVNTFQALILPVAFGSFGTFMLRQFFKNIPRELEEAALCDGASRLRILVSIILPMSLPILGLLALFTFTAQWNSFLWPLIIVNGTEHATIPLGLTLFQTQQGTQWNYMMAGAAISMLPGIVLTVLLQRYIFGGIAMNSGFGGR</sequence>
<feature type="transmembrane region" description="Helical" evidence="7">
    <location>
        <begin position="193"/>
        <end position="214"/>
    </location>
</feature>
<dbReference type="PROSITE" id="PS50928">
    <property type="entry name" value="ABC_TM1"/>
    <property type="match status" value="1"/>
</dbReference>
<evidence type="ECO:0000313" key="9">
    <source>
        <dbReference type="EMBL" id="MDR6289217.1"/>
    </source>
</evidence>
<keyword evidence="10" id="KW-1185">Reference proteome</keyword>
<gene>
    <name evidence="9" type="ORF">E9232_001732</name>
</gene>
<dbReference type="PANTHER" id="PTHR43744:SF12">
    <property type="entry name" value="ABC TRANSPORTER PERMEASE PROTEIN MG189-RELATED"/>
    <property type="match status" value="1"/>
</dbReference>
<comment type="caution">
    <text evidence="9">The sequence shown here is derived from an EMBL/GenBank/DDBJ whole genome shotgun (WGS) entry which is preliminary data.</text>
</comment>
<dbReference type="Pfam" id="PF00528">
    <property type="entry name" value="BPD_transp_1"/>
    <property type="match status" value="1"/>
</dbReference>
<evidence type="ECO:0000259" key="8">
    <source>
        <dbReference type="PROSITE" id="PS50928"/>
    </source>
</evidence>
<accession>A0ABU1JKS8</accession>
<feature type="domain" description="ABC transmembrane type-1" evidence="8">
    <location>
        <begin position="83"/>
        <end position="272"/>
    </location>
</feature>
<evidence type="ECO:0000256" key="1">
    <source>
        <dbReference type="ARBA" id="ARBA00004651"/>
    </source>
</evidence>
<comment type="similarity">
    <text evidence="7">Belongs to the binding-protein-dependent transport system permease family.</text>
</comment>
<dbReference type="Gene3D" id="1.10.3720.10">
    <property type="entry name" value="MetI-like"/>
    <property type="match status" value="1"/>
</dbReference>
<evidence type="ECO:0000256" key="7">
    <source>
        <dbReference type="RuleBase" id="RU363032"/>
    </source>
</evidence>
<feature type="transmembrane region" description="Helical" evidence="7">
    <location>
        <begin position="82"/>
        <end position="108"/>
    </location>
</feature>
<evidence type="ECO:0000313" key="10">
    <source>
        <dbReference type="Proteomes" id="UP001262410"/>
    </source>
</evidence>
<dbReference type="RefSeq" id="WP_309793408.1">
    <property type="nucleotide sequence ID" value="NZ_JAVDPW010000003.1"/>
</dbReference>
<keyword evidence="2 7" id="KW-0813">Transport</keyword>
<evidence type="ECO:0000256" key="6">
    <source>
        <dbReference type="ARBA" id="ARBA00023136"/>
    </source>
</evidence>
<protein>
    <submittedName>
        <fullName evidence="9">Multiple sugar transport system permease protein</fullName>
    </submittedName>
</protein>
<dbReference type="CDD" id="cd06261">
    <property type="entry name" value="TM_PBP2"/>
    <property type="match status" value="1"/>
</dbReference>
<comment type="subcellular location">
    <subcellularLocation>
        <location evidence="1 7">Cell membrane</location>
        <topology evidence="1 7">Multi-pass membrane protein</topology>
    </subcellularLocation>
</comment>